<sequence length="44" mass="4898">MPLLASYYALNENIFSRAIFAFCSQISTNAVHNMGCDNLLNDIT</sequence>
<proteinExistence type="predicted"/>
<dbReference type="AlphaFoldDB" id="A0A2X1XIQ1"/>
<dbReference type="Proteomes" id="UP000251485">
    <property type="component" value="Unassembled WGS sequence"/>
</dbReference>
<evidence type="ECO:0000313" key="2">
    <source>
        <dbReference type="Proteomes" id="UP000251485"/>
    </source>
</evidence>
<accession>A0A2X1XIQ1</accession>
<organism evidence="1 2">
    <name type="scientific">Proteus mirabilis</name>
    <dbReference type="NCBI Taxonomy" id="584"/>
    <lineage>
        <taxon>Bacteria</taxon>
        <taxon>Pseudomonadati</taxon>
        <taxon>Pseudomonadota</taxon>
        <taxon>Gammaproteobacteria</taxon>
        <taxon>Enterobacterales</taxon>
        <taxon>Morganellaceae</taxon>
        <taxon>Proteus</taxon>
    </lineage>
</organism>
<evidence type="ECO:0000313" key="1">
    <source>
        <dbReference type="EMBL" id="SPY95526.1"/>
    </source>
</evidence>
<name>A0A2X1XIQ1_PROMI</name>
<dbReference type="EMBL" id="UAUE01000009">
    <property type="protein sequence ID" value="SPY95526.1"/>
    <property type="molecule type" value="Genomic_DNA"/>
</dbReference>
<protein>
    <submittedName>
        <fullName evidence="1">Uncharacterized protein</fullName>
    </submittedName>
</protein>
<gene>
    <name evidence="1" type="ORF">NCTC10975_01492</name>
</gene>
<reference evidence="1 2" key="1">
    <citation type="submission" date="2018-06" db="EMBL/GenBank/DDBJ databases">
        <authorList>
            <consortium name="Pathogen Informatics"/>
            <person name="Doyle S."/>
        </authorList>
    </citation>
    <scope>NUCLEOTIDE SEQUENCE [LARGE SCALE GENOMIC DNA]</scope>
    <source>
        <strain evidence="1 2">NCTC10975</strain>
    </source>
</reference>